<proteinExistence type="inferred from homology"/>
<dbReference type="KEGG" id="kim:G3T16_15795"/>
<evidence type="ECO:0000256" key="11">
    <source>
        <dbReference type="ARBA" id="ARBA00039257"/>
    </source>
</evidence>
<dbReference type="AlphaFoldDB" id="A0A6C0UA53"/>
<dbReference type="EC" id="3.5.1.28" evidence="5"/>
<keyword evidence="15" id="KW-1185">Reference proteome</keyword>
<dbReference type="InterPro" id="IPR036505">
    <property type="entry name" value="Amidase/PGRP_sf"/>
</dbReference>
<evidence type="ECO:0000256" key="8">
    <source>
        <dbReference type="ARBA" id="ARBA00022801"/>
    </source>
</evidence>
<accession>A0A6C0UA53</accession>
<comment type="subcellular location">
    <subcellularLocation>
        <location evidence="3">Cytoplasm</location>
    </subcellularLocation>
</comment>
<protein>
    <recommendedName>
        <fullName evidence="11">1,6-anhydro-N-acetylmuramyl-L-alanine amidase AmpD</fullName>
        <ecNumber evidence="5">3.5.1.28</ecNumber>
    </recommendedName>
    <alternativeName>
        <fullName evidence="12">N-acetylmuramoyl-L-alanine amidase</fullName>
    </alternativeName>
</protein>
<evidence type="ECO:0000256" key="10">
    <source>
        <dbReference type="ARBA" id="ARBA00023316"/>
    </source>
</evidence>
<dbReference type="SMART" id="SM00644">
    <property type="entry name" value="Ami_2"/>
    <property type="match status" value="1"/>
</dbReference>
<evidence type="ECO:0000256" key="5">
    <source>
        <dbReference type="ARBA" id="ARBA00011901"/>
    </source>
</evidence>
<evidence type="ECO:0000256" key="6">
    <source>
        <dbReference type="ARBA" id="ARBA00022490"/>
    </source>
</evidence>
<dbReference type="InterPro" id="IPR051206">
    <property type="entry name" value="NAMLAA_amidase_2"/>
</dbReference>
<evidence type="ECO:0000313" key="15">
    <source>
        <dbReference type="Proteomes" id="UP000477680"/>
    </source>
</evidence>
<comment type="cofactor">
    <cofactor evidence="2">
        <name>Zn(2+)</name>
        <dbReference type="ChEBI" id="CHEBI:29105"/>
    </cofactor>
</comment>
<dbReference type="NCBIfam" id="NF008758">
    <property type="entry name" value="PRK11789.1"/>
    <property type="match status" value="1"/>
</dbReference>
<keyword evidence="7" id="KW-0479">Metal-binding</keyword>
<dbReference type="GO" id="GO:0071555">
    <property type="term" value="P:cell wall organization"/>
    <property type="evidence" value="ECO:0007669"/>
    <property type="project" value="UniProtKB-KW"/>
</dbReference>
<evidence type="ECO:0000313" key="14">
    <source>
        <dbReference type="EMBL" id="QIB66634.1"/>
    </source>
</evidence>
<evidence type="ECO:0000256" key="1">
    <source>
        <dbReference type="ARBA" id="ARBA00001561"/>
    </source>
</evidence>
<dbReference type="PANTHER" id="PTHR30417:SF4">
    <property type="entry name" value="1,6-ANHYDRO-N-ACETYLMURAMYL-L-ALANINE AMIDASE AMPD"/>
    <property type="match status" value="1"/>
</dbReference>
<keyword evidence="6" id="KW-0963">Cytoplasm</keyword>
<evidence type="ECO:0000259" key="13">
    <source>
        <dbReference type="SMART" id="SM00644"/>
    </source>
</evidence>
<sequence length="192" mass="21417">MSYILADGWIQQARHCVSPNCGLRPAGVEPELLVIHSISLPPGCYGGDEIERLFSNCLDWEAHPYFQTIRGLQVSAHLLLRRCGELVQFVSTDHRAWHAGRSCWRGRDNCNDFSIGIELEGSEDEAYTDAQYRSLPALTAALMHYYSALTPERIVGHCDIAPGRKTDPGPAFDWQRYRASLATILATIGEQA</sequence>
<dbReference type="GO" id="GO:0008745">
    <property type="term" value="F:N-acetylmuramoyl-L-alanine amidase activity"/>
    <property type="evidence" value="ECO:0007669"/>
    <property type="project" value="UniProtKB-EC"/>
</dbReference>
<keyword evidence="9" id="KW-0862">Zinc</keyword>
<dbReference type="EMBL" id="CP048711">
    <property type="protein sequence ID" value="QIB66634.1"/>
    <property type="molecule type" value="Genomic_DNA"/>
</dbReference>
<feature type="domain" description="N-acetylmuramoyl-L-alanine amidase" evidence="13">
    <location>
        <begin position="18"/>
        <end position="169"/>
    </location>
</feature>
<organism evidence="14 15">
    <name type="scientific">Kineobactrum salinum</name>
    <dbReference type="NCBI Taxonomy" id="2708301"/>
    <lineage>
        <taxon>Bacteria</taxon>
        <taxon>Pseudomonadati</taxon>
        <taxon>Pseudomonadota</taxon>
        <taxon>Gammaproteobacteria</taxon>
        <taxon>Cellvibrionales</taxon>
        <taxon>Halieaceae</taxon>
        <taxon>Kineobactrum</taxon>
    </lineage>
</organism>
<dbReference type="CDD" id="cd06583">
    <property type="entry name" value="PGRP"/>
    <property type="match status" value="1"/>
</dbReference>
<dbReference type="RefSeq" id="WP_163496068.1">
    <property type="nucleotide sequence ID" value="NZ_CP048711.1"/>
</dbReference>
<reference evidence="14 15" key="1">
    <citation type="submission" date="2020-02" db="EMBL/GenBank/DDBJ databases">
        <title>Genome sequencing for Kineobactrum sp. M2.</title>
        <authorList>
            <person name="Park S.-J."/>
        </authorList>
    </citation>
    <scope>NUCLEOTIDE SEQUENCE [LARGE SCALE GENOMIC DNA]</scope>
    <source>
        <strain evidence="14 15">M2</strain>
    </source>
</reference>
<evidence type="ECO:0000256" key="9">
    <source>
        <dbReference type="ARBA" id="ARBA00022833"/>
    </source>
</evidence>
<dbReference type="InterPro" id="IPR002502">
    <property type="entry name" value="Amidase_domain"/>
</dbReference>
<dbReference type="PANTHER" id="PTHR30417">
    <property type="entry name" value="N-ACETYLMURAMOYL-L-ALANINE AMIDASE AMID"/>
    <property type="match status" value="1"/>
</dbReference>
<keyword evidence="10" id="KW-0961">Cell wall biogenesis/degradation</keyword>
<dbReference type="Gene3D" id="3.40.80.10">
    <property type="entry name" value="Peptidoglycan recognition protein-like"/>
    <property type="match status" value="1"/>
</dbReference>
<dbReference type="GO" id="GO:0046872">
    <property type="term" value="F:metal ion binding"/>
    <property type="evidence" value="ECO:0007669"/>
    <property type="project" value="UniProtKB-KW"/>
</dbReference>
<evidence type="ECO:0000256" key="2">
    <source>
        <dbReference type="ARBA" id="ARBA00001947"/>
    </source>
</evidence>
<dbReference type="GO" id="GO:0009254">
    <property type="term" value="P:peptidoglycan turnover"/>
    <property type="evidence" value="ECO:0007669"/>
    <property type="project" value="TreeGrafter"/>
</dbReference>
<dbReference type="GO" id="GO:0005737">
    <property type="term" value="C:cytoplasm"/>
    <property type="evidence" value="ECO:0007669"/>
    <property type="project" value="UniProtKB-SubCell"/>
</dbReference>
<dbReference type="GO" id="GO:0009253">
    <property type="term" value="P:peptidoglycan catabolic process"/>
    <property type="evidence" value="ECO:0007669"/>
    <property type="project" value="InterPro"/>
</dbReference>
<dbReference type="SUPFAM" id="SSF55846">
    <property type="entry name" value="N-acetylmuramoyl-L-alanine amidase-like"/>
    <property type="match status" value="1"/>
</dbReference>
<comment type="catalytic activity">
    <reaction evidence="1">
        <text>Hydrolyzes the link between N-acetylmuramoyl residues and L-amino acid residues in certain cell-wall glycopeptides.</text>
        <dbReference type="EC" id="3.5.1.28"/>
    </reaction>
</comment>
<evidence type="ECO:0000256" key="7">
    <source>
        <dbReference type="ARBA" id="ARBA00022723"/>
    </source>
</evidence>
<evidence type="ECO:0000256" key="3">
    <source>
        <dbReference type="ARBA" id="ARBA00004496"/>
    </source>
</evidence>
<evidence type="ECO:0000256" key="12">
    <source>
        <dbReference type="ARBA" id="ARBA00042615"/>
    </source>
</evidence>
<evidence type="ECO:0000256" key="4">
    <source>
        <dbReference type="ARBA" id="ARBA00007553"/>
    </source>
</evidence>
<comment type="similarity">
    <text evidence="4">Belongs to the N-acetylmuramoyl-L-alanine amidase 2 family.</text>
</comment>
<dbReference type="Pfam" id="PF01510">
    <property type="entry name" value="Amidase_2"/>
    <property type="match status" value="1"/>
</dbReference>
<keyword evidence="8 14" id="KW-0378">Hydrolase</keyword>
<name>A0A6C0UA53_9GAMM</name>
<gene>
    <name evidence="14" type="primary">ampD</name>
    <name evidence="14" type="ORF">G3T16_15795</name>
</gene>
<dbReference type="Proteomes" id="UP000477680">
    <property type="component" value="Chromosome"/>
</dbReference>